<proteinExistence type="predicted"/>
<dbReference type="Proteomes" id="UP000199300">
    <property type="component" value="Unassembled WGS sequence"/>
</dbReference>
<accession>A0A1H8RS85</accession>
<dbReference type="Gene3D" id="1.25.40.10">
    <property type="entry name" value="Tetratricopeptide repeat domain"/>
    <property type="match status" value="2"/>
</dbReference>
<sequence>MTNNKKDKKETRNHGVIPFVPEGDFFFSKGVEAFYKRKFDRALKWLKKAAEVDPDEALYPAQMSIIYTEIGAYHAANQILTEVIDKHGSDYYDCYYLIANNYAHLGLLNEAQKYASLYLEKDPSGEFISEAEQLLTVLDESFEEDEDWLEDDELLIYQETAFYHLQRHEWDLASTLLAEMIDRFPDYPLAQRYYFYAQFFAGNKAKAIKAEESFLEQSPGSLFALANLAVFYHEVGNTDRQDRIVKQLLNVYPMQSEQSLKIALTLAHTDYLAEAFQRFSVLPKRKVKSHLEYYRGYAKVAYLTGFKVEAEKIWAEGCKLHEILRQEPFPWKVD</sequence>
<reference evidence="2 3" key="1">
    <citation type="submission" date="2016-10" db="EMBL/GenBank/DDBJ databases">
        <authorList>
            <person name="de Groot N.N."/>
        </authorList>
    </citation>
    <scope>NUCLEOTIDE SEQUENCE [LARGE SCALE GENOMIC DNA]</scope>
    <source>
        <strain evidence="2 3">CGMCC 1.10434</strain>
    </source>
</reference>
<keyword evidence="3" id="KW-1185">Reference proteome</keyword>
<dbReference type="STRING" id="872970.SAMN04488134_11116"/>
<keyword evidence="1" id="KW-0802">TPR repeat</keyword>
<dbReference type="SUPFAM" id="SSF48452">
    <property type="entry name" value="TPR-like"/>
    <property type="match status" value="2"/>
</dbReference>
<dbReference type="PROSITE" id="PS50005">
    <property type="entry name" value="TPR"/>
    <property type="match status" value="1"/>
</dbReference>
<dbReference type="AlphaFoldDB" id="A0A1H8RS85"/>
<evidence type="ECO:0000256" key="1">
    <source>
        <dbReference type="PROSITE-ProRule" id="PRU00339"/>
    </source>
</evidence>
<dbReference type="InterPro" id="IPR011990">
    <property type="entry name" value="TPR-like_helical_dom_sf"/>
</dbReference>
<organism evidence="2 3">
    <name type="scientific">Amphibacillus marinus</name>
    <dbReference type="NCBI Taxonomy" id="872970"/>
    <lineage>
        <taxon>Bacteria</taxon>
        <taxon>Bacillati</taxon>
        <taxon>Bacillota</taxon>
        <taxon>Bacilli</taxon>
        <taxon>Bacillales</taxon>
        <taxon>Bacillaceae</taxon>
        <taxon>Amphibacillus</taxon>
    </lineage>
</organism>
<name>A0A1H8RS85_9BACI</name>
<dbReference type="EMBL" id="FODJ01000011">
    <property type="protein sequence ID" value="SEO69215.1"/>
    <property type="molecule type" value="Genomic_DNA"/>
</dbReference>
<protein>
    <recommendedName>
        <fullName evidence="4">Tetratricopeptide repeat-containing protein</fullName>
    </recommendedName>
</protein>
<feature type="repeat" description="TPR" evidence="1">
    <location>
        <begin position="23"/>
        <end position="56"/>
    </location>
</feature>
<dbReference type="OrthoDB" id="600613at2"/>
<evidence type="ECO:0000313" key="3">
    <source>
        <dbReference type="Proteomes" id="UP000199300"/>
    </source>
</evidence>
<evidence type="ECO:0000313" key="2">
    <source>
        <dbReference type="EMBL" id="SEO69215.1"/>
    </source>
</evidence>
<evidence type="ECO:0008006" key="4">
    <source>
        <dbReference type="Google" id="ProtNLM"/>
    </source>
</evidence>
<dbReference type="InterPro" id="IPR019734">
    <property type="entry name" value="TPR_rpt"/>
</dbReference>
<gene>
    <name evidence="2" type="ORF">SAMN04488134_11116</name>
</gene>
<dbReference type="RefSeq" id="WP_091499362.1">
    <property type="nucleotide sequence ID" value="NZ_FODJ01000011.1"/>
</dbReference>